<keyword evidence="8" id="KW-1185">Reference proteome</keyword>
<dbReference type="InterPro" id="IPR010315">
    <property type="entry name" value="DUF915_hydro-like"/>
</dbReference>
<evidence type="ECO:0000256" key="2">
    <source>
        <dbReference type="ARBA" id="ARBA00004370"/>
    </source>
</evidence>
<evidence type="ECO:0000313" key="8">
    <source>
        <dbReference type="Proteomes" id="UP000252415"/>
    </source>
</evidence>
<feature type="region of interest" description="Disordered" evidence="5">
    <location>
        <begin position="243"/>
        <end position="285"/>
    </location>
</feature>
<comment type="caution">
    <text evidence="7">The sequence shown here is derived from an EMBL/GenBank/DDBJ whole genome shotgun (WGS) entry which is preliminary data.</text>
</comment>
<evidence type="ECO:0000259" key="6">
    <source>
        <dbReference type="Pfam" id="PF20281"/>
    </source>
</evidence>
<evidence type="ECO:0000256" key="5">
    <source>
        <dbReference type="SAM" id="MobiDB-lite"/>
    </source>
</evidence>
<feature type="compositionally biased region" description="Polar residues" evidence="5">
    <location>
        <begin position="250"/>
        <end position="285"/>
    </location>
</feature>
<dbReference type="AlphaFoldDB" id="A0A368W8J3"/>
<keyword evidence="4" id="KW-0472">Membrane</keyword>
<dbReference type="PANTHER" id="PTHR48182:SF2">
    <property type="entry name" value="PROTEIN SERAC1"/>
    <property type="match status" value="1"/>
</dbReference>
<dbReference type="RefSeq" id="WP_114378279.1">
    <property type="nucleotide sequence ID" value="NZ_QPJD01000001.1"/>
</dbReference>
<keyword evidence="7" id="KW-0378">Hydrolase</keyword>
<evidence type="ECO:0000256" key="1">
    <source>
        <dbReference type="ARBA" id="ARBA00004240"/>
    </source>
</evidence>
<dbReference type="PANTHER" id="PTHR48182">
    <property type="entry name" value="PROTEIN SERAC1"/>
    <property type="match status" value="1"/>
</dbReference>
<sequence length="527" mass="59801">MKLNVFKPESETQNEILVVLIHGLSAPNTFVEQGRDWKSQLLIDPNLKKRADIGVVNYDTRKLNGIFSELKPIDEIAQELKSELELSEYNCYKRIIIVGHSMGGLVGIRYLTNEASRQKIHKVVQYVSLCTPFNGSDMAKLNDLISLINKNEHIKSLKPNSTFIKQMIREWIGLRSQMQNIKFSFCYGTHDRVVDKDSAIPYVESDLWEGHGLDGGHTTILNLGDPLPRSYRFVRDRIIEVIEQEDPPHNTGSPSHGSGDTLQSGGSHSQGNENHNGQVSYGKGNLSNTVGSSIGNGRFSNKLSALQPKIAMFNQRFPSLQPFLSQLSQDAYQKLITISDEEFEAFLKSYQFSYFEQPLTEDGIRQLWELLSLLQSSYPDWVFDTSIATSNIKLEHKQWRKVIFSLDQNTPFEIVLELARRHKSSSVGRFMDRGAISVFPEPLIIENARDIPNLRLCKHCRKKNAPSFGLILQEFTTSESKGVMTGIEENNYSFLEEVEVCCTNCIQEKAYVASNPRELEESIREVV</sequence>
<protein>
    <submittedName>
        <fullName evidence="7">Alpha/beta hydrolase family protein DUF915</fullName>
    </submittedName>
</protein>
<gene>
    <name evidence="7" type="ORF">DFP97_101407</name>
</gene>
<comment type="subcellular location">
    <subcellularLocation>
        <location evidence="1">Endoplasmic reticulum</location>
    </subcellularLocation>
    <subcellularLocation>
        <location evidence="2">Membrane</location>
    </subcellularLocation>
</comment>
<organism evidence="7 8">
    <name type="scientific">Paenibacillus prosopidis</name>
    <dbReference type="NCBI Taxonomy" id="630520"/>
    <lineage>
        <taxon>Bacteria</taxon>
        <taxon>Bacillati</taxon>
        <taxon>Bacillota</taxon>
        <taxon>Bacilli</taxon>
        <taxon>Bacillales</taxon>
        <taxon>Paenibacillaceae</taxon>
        <taxon>Paenibacillus</taxon>
    </lineage>
</organism>
<dbReference type="SUPFAM" id="SSF53474">
    <property type="entry name" value="alpha/beta-Hydrolases"/>
    <property type="match status" value="1"/>
</dbReference>
<proteinExistence type="predicted"/>
<name>A0A368W8J3_9BACL</name>
<evidence type="ECO:0000256" key="3">
    <source>
        <dbReference type="ARBA" id="ARBA00022824"/>
    </source>
</evidence>
<reference evidence="7 8" key="1">
    <citation type="submission" date="2018-07" db="EMBL/GenBank/DDBJ databases">
        <title>Genomic Encyclopedia of Type Strains, Phase III (KMG-III): the genomes of soil and plant-associated and newly described type strains.</title>
        <authorList>
            <person name="Whitman W."/>
        </authorList>
    </citation>
    <scope>NUCLEOTIDE SEQUENCE [LARGE SCALE GENOMIC DNA]</scope>
    <source>
        <strain evidence="7 8">CECT 7506</strain>
    </source>
</reference>
<dbReference type="InterPro" id="IPR052374">
    <property type="entry name" value="SERAC1"/>
</dbReference>
<dbReference type="Pfam" id="PF06028">
    <property type="entry name" value="DUF915"/>
    <property type="match status" value="1"/>
</dbReference>
<dbReference type="GO" id="GO:0016020">
    <property type="term" value="C:membrane"/>
    <property type="evidence" value="ECO:0007669"/>
    <property type="project" value="UniProtKB-SubCell"/>
</dbReference>
<dbReference type="InterPro" id="IPR046915">
    <property type="entry name" value="ABC-3C_CTD5"/>
</dbReference>
<dbReference type="Gene3D" id="3.40.50.1820">
    <property type="entry name" value="alpha/beta hydrolase"/>
    <property type="match status" value="1"/>
</dbReference>
<feature type="domain" description="ABC-three component systems C-terminal" evidence="6">
    <location>
        <begin position="315"/>
        <end position="518"/>
    </location>
</feature>
<dbReference type="Pfam" id="PF20281">
    <property type="entry name" value="CTD5"/>
    <property type="match status" value="1"/>
</dbReference>
<dbReference type="Proteomes" id="UP000252415">
    <property type="component" value="Unassembled WGS sequence"/>
</dbReference>
<evidence type="ECO:0000313" key="7">
    <source>
        <dbReference type="EMBL" id="RCW52061.1"/>
    </source>
</evidence>
<accession>A0A368W8J3</accession>
<evidence type="ECO:0000256" key="4">
    <source>
        <dbReference type="ARBA" id="ARBA00023136"/>
    </source>
</evidence>
<keyword evidence="3" id="KW-0256">Endoplasmic reticulum</keyword>
<dbReference type="OrthoDB" id="503948at2"/>
<dbReference type="GO" id="GO:0016787">
    <property type="term" value="F:hydrolase activity"/>
    <property type="evidence" value="ECO:0007669"/>
    <property type="project" value="UniProtKB-KW"/>
</dbReference>
<dbReference type="InterPro" id="IPR029058">
    <property type="entry name" value="AB_hydrolase_fold"/>
</dbReference>
<dbReference type="EMBL" id="QPJD01000001">
    <property type="protein sequence ID" value="RCW52061.1"/>
    <property type="molecule type" value="Genomic_DNA"/>
</dbReference>